<feature type="transmembrane region" description="Helical" evidence="9">
    <location>
        <begin position="25"/>
        <end position="43"/>
    </location>
</feature>
<evidence type="ECO:0000256" key="10">
    <source>
        <dbReference type="SAM" id="MobiDB-lite"/>
    </source>
</evidence>
<dbReference type="NCBIfam" id="TIGR00966">
    <property type="entry name" value="transloc_SecF"/>
    <property type="match status" value="1"/>
</dbReference>
<dbReference type="InterPro" id="IPR048634">
    <property type="entry name" value="SecD_SecF_C"/>
</dbReference>
<feature type="compositionally biased region" description="Basic residues" evidence="10">
    <location>
        <begin position="391"/>
        <end position="400"/>
    </location>
</feature>
<dbReference type="InterPro" id="IPR005665">
    <property type="entry name" value="SecF_bac"/>
</dbReference>
<dbReference type="OrthoDB" id="9774769at2"/>
<name>K6W6R0_9MICO</name>
<feature type="region of interest" description="Disordered" evidence="10">
    <location>
        <begin position="318"/>
        <end position="400"/>
    </location>
</feature>
<dbReference type="RefSeq" id="WP_006502249.1">
    <property type="nucleotide sequence ID" value="NZ_BAGZ01000005.1"/>
</dbReference>
<dbReference type="GO" id="GO:0006605">
    <property type="term" value="P:protein targeting"/>
    <property type="evidence" value="ECO:0007669"/>
    <property type="project" value="UniProtKB-UniRule"/>
</dbReference>
<keyword evidence="7 9" id="KW-0811">Translocation</keyword>
<evidence type="ECO:0000256" key="1">
    <source>
        <dbReference type="ARBA" id="ARBA00004651"/>
    </source>
</evidence>
<comment type="caution">
    <text evidence="12">The sequence shown here is derived from an EMBL/GenBank/DDBJ whole genome shotgun (WGS) entry which is preliminary data.</text>
</comment>
<gene>
    <name evidence="9 12" type="primary">secF</name>
    <name evidence="12" type="ORF">AUCHE_05_04090</name>
</gene>
<keyword evidence="4 9" id="KW-0812">Transmembrane</keyword>
<dbReference type="InterPro" id="IPR022813">
    <property type="entry name" value="SecD/SecF_arch_bac"/>
</dbReference>
<dbReference type="InterPro" id="IPR055344">
    <property type="entry name" value="SecD_SecF_C_bact"/>
</dbReference>
<dbReference type="InterPro" id="IPR022646">
    <property type="entry name" value="SecD/SecF_CS"/>
</dbReference>
<dbReference type="Pfam" id="PF07549">
    <property type="entry name" value="Sec_GG"/>
    <property type="match status" value="1"/>
</dbReference>
<dbReference type="GO" id="GO:0065002">
    <property type="term" value="P:intracellular protein transmembrane transport"/>
    <property type="evidence" value="ECO:0007669"/>
    <property type="project" value="UniProtKB-UniRule"/>
</dbReference>
<sequence length="400" mass="43420">MNIATFGNDLYTGKRSIDFIGRRRTWYMVSVVLFVIAMLGLGVRQLNLGIEFTGGSDFRVTKVNNFDGFEQRARSVISSSAQVEGAKVTKVGGSDVRVETERFDSDKAKTVSDALAKEFGVPSENVTTSVIGPSWGASVSKQALQALAWFLLLVSVVLAIYFRTWKMSVAALVALFHDIFITVGIYALAGFEVTPASMIGFLTILGYSLYDTVVVFDKVRENTDEAISNGRKSFAEAANLAINQTLVRSINTTVVALLPVAAILLMGLAVIGPGTLTDLSLALFVGIAVGAYSSIFIATPLYAHLRDGEPEMQKLARQAERHQEKEAARARKAGVSDLHEDGELAQAERAGLRTQEVRTSSFAAADEESDGERTATGRIIHPSLQNGPRNQPRRLPRSKR</sequence>
<proteinExistence type="inferred from homology"/>
<keyword evidence="6 9" id="KW-1133">Transmembrane helix</keyword>
<evidence type="ECO:0000256" key="3">
    <source>
        <dbReference type="ARBA" id="ARBA00022475"/>
    </source>
</evidence>
<evidence type="ECO:0000256" key="6">
    <source>
        <dbReference type="ARBA" id="ARBA00022989"/>
    </source>
</evidence>
<feature type="transmembrane region" description="Helical" evidence="9">
    <location>
        <begin position="169"/>
        <end position="189"/>
    </location>
</feature>
<dbReference type="Pfam" id="PF02355">
    <property type="entry name" value="SecD_SecF_C"/>
    <property type="match status" value="1"/>
</dbReference>
<protein>
    <recommendedName>
        <fullName evidence="9">Protein-export membrane protein SecF</fullName>
    </recommendedName>
</protein>
<accession>K6W6R0</accession>
<comment type="subunit">
    <text evidence="9">Forms a complex with SecD. Part of the essential Sec protein translocation apparatus which comprises SecA, SecYEG and auxiliary proteins SecDF. Other proteins may also be involved.</text>
</comment>
<evidence type="ECO:0000256" key="7">
    <source>
        <dbReference type="ARBA" id="ARBA00023010"/>
    </source>
</evidence>
<dbReference type="NCBIfam" id="TIGR00916">
    <property type="entry name" value="2A0604s01"/>
    <property type="match status" value="1"/>
</dbReference>
<dbReference type="PANTHER" id="PTHR30081">
    <property type="entry name" value="PROTEIN-EXPORT MEMBRANE PROTEIN SEC"/>
    <property type="match status" value="1"/>
</dbReference>
<evidence type="ECO:0000256" key="2">
    <source>
        <dbReference type="ARBA" id="ARBA00022448"/>
    </source>
</evidence>
<dbReference type="PANTHER" id="PTHR30081:SF8">
    <property type="entry name" value="PROTEIN TRANSLOCASE SUBUNIT SECF"/>
    <property type="match status" value="1"/>
</dbReference>
<keyword evidence="5 9" id="KW-0653">Protein transport</keyword>
<evidence type="ECO:0000256" key="9">
    <source>
        <dbReference type="HAMAP-Rule" id="MF_01464"/>
    </source>
</evidence>
<reference evidence="12 13" key="1">
    <citation type="submission" date="2012-08" db="EMBL/GenBank/DDBJ databases">
        <title>Whole genome shotgun sequence of Austwickia chelonae NBRC 105200.</title>
        <authorList>
            <person name="Yoshida I."/>
            <person name="Hosoyama A."/>
            <person name="Tsuchikane K."/>
            <person name="Katsumata H."/>
            <person name="Ando Y."/>
            <person name="Ohji S."/>
            <person name="Hamada M."/>
            <person name="Tamura T."/>
            <person name="Yamazoe A."/>
            <person name="Yamazaki S."/>
            <person name="Fujita N."/>
        </authorList>
    </citation>
    <scope>NUCLEOTIDE SEQUENCE [LARGE SCALE GENOMIC DNA]</scope>
    <source>
        <strain evidence="12 13">NBRC 105200</strain>
    </source>
</reference>
<comment type="subcellular location">
    <subcellularLocation>
        <location evidence="1 9">Cell membrane</location>
        <topology evidence="1 9">Multi-pass membrane protein</topology>
    </subcellularLocation>
</comment>
<feature type="domain" description="Protein export membrane protein SecD/SecF C-terminal" evidence="11">
    <location>
        <begin position="116"/>
        <end position="306"/>
    </location>
</feature>
<keyword evidence="2 9" id="KW-0813">Transport</keyword>
<organism evidence="12 13">
    <name type="scientific">Austwickia chelonae NBRC 105200</name>
    <dbReference type="NCBI Taxonomy" id="1184607"/>
    <lineage>
        <taxon>Bacteria</taxon>
        <taxon>Bacillati</taxon>
        <taxon>Actinomycetota</taxon>
        <taxon>Actinomycetes</taxon>
        <taxon>Micrococcales</taxon>
        <taxon>Dermatophilaceae</taxon>
        <taxon>Austwickia</taxon>
    </lineage>
</organism>
<dbReference type="GO" id="GO:0043952">
    <property type="term" value="P:protein transport by the Sec complex"/>
    <property type="evidence" value="ECO:0007669"/>
    <property type="project" value="UniProtKB-UniRule"/>
</dbReference>
<dbReference type="EMBL" id="BAGZ01000005">
    <property type="protein sequence ID" value="GAB77497.1"/>
    <property type="molecule type" value="Genomic_DNA"/>
</dbReference>
<feature type="transmembrane region" description="Helical" evidence="9">
    <location>
        <begin position="254"/>
        <end position="275"/>
    </location>
</feature>
<feature type="transmembrane region" description="Helical" evidence="9">
    <location>
        <begin position="281"/>
        <end position="305"/>
    </location>
</feature>
<dbReference type="STRING" id="100225.SAMN05421595_1334"/>
<dbReference type="Gene3D" id="1.20.1640.10">
    <property type="entry name" value="Multidrug efflux transporter AcrB transmembrane domain"/>
    <property type="match status" value="1"/>
</dbReference>
<evidence type="ECO:0000256" key="4">
    <source>
        <dbReference type="ARBA" id="ARBA00022692"/>
    </source>
</evidence>
<evidence type="ECO:0000259" key="11">
    <source>
        <dbReference type="Pfam" id="PF02355"/>
    </source>
</evidence>
<feature type="compositionally biased region" description="Basic and acidic residues" evidence="10">
    <location>
        <begin position="318"/>
        <end position="329"/>
    </location>
</feature>
<evidence type="ECO:0000313" key="13">
    <source>
        <dbReference type="Proteomes" id="UP000008495"/>
    </source>
</evidence>
<dbReference type="SUPFAM" id="SSF82866">
    <property type="entry name" value="Multidrug efflux transporter AcrB transmembrane domain"/>
    <property type="match status" value="1"/>
</dbReference>
<keyword evidence="8 9" id="KW-0472">Membrane</keyword>
<keyword evidence="13" id="KW-1185">Reference proteome</keyword>
<dbReference type="eggNOG" id="COG0341">
    <property type="taxonomic scope" value="Bacteria"/>
</dbReference>
<comment type="similarity">
    <text evidence="9">Belongs to the SecD/SecF family. SecF subfamily.</text>
</comment>
<dbReference type="Proteomes" id="UP000008495">
    <property type="component" value="Unassembled WGS sequence"/>
</dbReference>
<comment type="function">
    <text evidence="9">Part of the Sec protein translocase complex. Interacts with the SecYEG preprotein conducting channel. SecDF uses the proton motive force (PMF) to complete protein translocation after the ATP-dependent function of SecA.</text>
</comment>
<dbReference type="InterPro" id="IPR022645">
    <property type="entry name" value="SecD/SecF_bac"/>
</dbReference>
<evidence type="ECO:0000313" key="12">
    <source>
        <dbReference type="EMBL" id="GAB77497.1"/>
    </source>
</evidence>
<dbReference type="GO" id="GO:0015450">
    <property type="term" value="F:protein-transporting ATPase activity"/>
    <property type="evidence" value="ECO:0007669"/>
    <property type="project" value="InterPro"/>
</dbReference>
<feature type="transmembrane region" description="Helical" evidence="9">
    <location>
        <begin position="143"/>
        <end position="162"/>
    </location>
</feature>
<dbReference type="GO" id="GO:0005886">
    <property type="term" value="C:plasma membrane"/>
    <property type="evidence" value="ECO:0007669"/>
    <property type="project" value="UniProtKB-SubCell"/>
</dbReference>
<dbReference type="PRINTS" id="PR01755">
    <property type="entry name" value="SECFTRNLCASE"/>
</dbReference>
<evidence type="ECO:0000256" key="5">
    <source>
        <dbReference type="ARBA" id="ARBA00022927"/>
    </source>
</evidence>
<feature type="transmembrane region" description="Helical" evidence="9">
    <location>
        <begin position="195"/>
        <end position="216"/>
    </location>
</feature>
<dbReference type="AlphaFoldDB" id="K6W6R0"/>
<keyword evidence="3 9" id="KW-1003">Cell membrane</keyword>
<evidence type="ECO:0000256" key="8">
    <source>
        <dbReference type="ARBA" id="ARBA00023136"/>
    </source>
</evidence>
<dbReference type="HAMAP" id="MF_01464_B">
    <property type="entry name" value="SecF_B"/>
    <property type="match status" value="1"/>
</dbReference>